<keyword evidence="2" id="KW-1185">Reference proteome</keyword>
<evidence type="ECO:0000313" key="2">
    <source>
        <dbReference type="Proteomes" id="UP000586454"/>
    </source>
</evidence>
<accession>A0A6V6Y4D8</accession>
<gene>
    <name evidence="1" type="ORF">PEPNEM18_01066</name>
</gene>
<evidence type="ECO:0000313" key="1">
    <source>
        <dbReference type="EMBL" id="CAC9931739.1"/>
    </source>
</evidence>
<protein>
    <submittedName>
        <fullName evidence="1">Uncharacterized protein</fullName>
    </submittedName>
</protein>
<dbReference type="AlphaFoldDB" id="A0A6V6Y4D8"/>
<reference evidence="1 2" key="1">
    <citation type="submission" date="2020-06" db="EMBL/GenBank/DDBJ databases">
        <authorList>
            <person name="Criscuolo A."/>
        </authorList>
    </citation>
    <scope>NUCLEOTIDE SEQUENCE [LARGE SCALE GENOMIC DNA]</scope>
    <source>
        <strain evidence="1">1804121828</strain>
    </source>
</reference>
<organism evidence="1 2">
    <name type="scientific">Aedoeadaptatus nemausensis</name>
    <dbReference type="NCBI Taxonomy" id="2582829"/>
    <lineage>
        <taxon>Bacteria</taxon>
        <taxon>Bacillati</taxon>
        <taxon>Bacillota</taxon>
        <taxon>Tissierellia</taxon>
        <taxon>Tissierellales</taxon>
        <taxon>Peptoniphilaceae</taxon>
        <taxon>Aedoeadaptatus</taxon>
    </lineage>
</organism>
<dbReference type="Proteomes" id="UP000586454">
    <property type="component" value="Unassembled WGS sequence"/>
</dbReference>
<name>A0A6V6Y4D8_9FIRM</name>
<comment type="caution">
    <text evidence="1">The sequence shown here is derived from an EMBL/GenBank/DDBJ whole genome shotgun (WGS) entry which is preliminary data.</text>
</comment>
<sequence length="61" mass="7291">MRRSDDPSTAELLSMRLEDLRRYNDQIELGEDAKKRKPALLEEIGELFDQFWEEEFHGAKH</sequence>
<dbReference type="RefSeq" id="WP_180500001.1">
    <property type="nucleotide sequence ID" value="NZ_CAIJCS010000019.1"/>
</dbReference>
<dbReference type="EMBL" id="CAIJCS010000019">
    <property type="protein sequence ID" value="CAC9931739.1"/>
    <property type="molecule type" value="Genomic_DNA"/>
</dbReference>
<proteinExistence type="predicted"/>